<evidence type="ECO:0000259" key="13">
    <source>
        <dbReference type="Pfam" id="PF08172"/>
    </source>
</evidence>
<dbReference type="Proteomes" id="UP000316759">
    <property type="component" value="Unassembled WGS sequence"/>
</dbReference>
<dbReference type="GO" id="GO:0006891">
    <property type="term" value="P:intra-Golgi vesicle-mediated transport"/>
    <property type="evidence" value="ECO:0007669"/>
    <property type="project" value="InterPro"/>
</dbReference>
<evidence type="ECO:0000256" key="1">
    <source>
        <dbReference type="ARBA" id="ARBA00004409"/>
    </source>
</evidence>
<feature type="compositionally biased region" description="Basic and acidic residues" evidence="11">
    <location>
        <begin position="375"/>
        <end position="384"/>
    </location>
</feature>
<evidence type="ECO:0000256" key="12">
    <source>
        <dbReference type="SAM" id="Phobius"/>
    </source>
</evidence>
<comment type="caution">
    <text evidence="15">The sequence shown here is derived from an EMBL/GenBank/DDBJ whole genome shotgun (WGS) entry which is preliminary data.</text>
</comment>
<dbReference type="EMBL" id="SUNJ01010587">
    <property type="protein sequence ID" value="TPP59524.1"/>
    <property type="molecule type" value="Genomic_DNA"/>
</dbReference>
<dbReference type="STRING" id="46835.A0A504YEG2"/>
<protein>
    <recommendedName>
        <fullName evidence="3">Protein CASP</fullName>
    </recommendedName>
</protein>
<evidence type="ECO:0000256" key="3">
    <source>
        <dbReference type="ARBA" id="ARBA00018691"/>
    </source>
</evidence>
<organism evidence="15 16">
    <name type="scientific">Fasciola gigantica</name>
    <name type="common">Giant liver fluke</name>
    <dbReference type="NCBI Taxonomy" id="46835"/>
    <lineage>
        <taxon>Eukaryota</taxon>
        <taxon>Metazoa</taxon>
        <taxon>Spiralia</taxon>
        <taxon>Lophotrochozoa</taxon>
        <taxon>Platyhelminthes</taxon>
        <taxon>Trematoda</taxon>
        <taxon>Digenea</taxon>
        <taxon>Plagiorchiida</taxon>
        <taxon>Echinostomata</taxon>
        <taxon>Echinostomatoidea</taxon>
        <taxon>Fasciolidae</taxon>
        <taxon>Fasciola</taxon>
    </lineage>
</organism>
<comment type="subcellular location">
    <subcellularLocation>
        <location evidence="1">Golgi apparatus membrane</location>
        <topology evidence="1">Single-pass type IV membrane protein</topology>
    </subcellularLocation>
</comment>
<gene>
    <name evidence="15" type="ORF">FGIG_03721</name>
</gene>
<evidence type="ECO:0000256" key="10">
    <source>
        <dbReference type="SAM" id="Coils"/>
    </source>
</evidence>
<comment type="similarity">
    <text evidence="2">Belongs to the CASP family.</text>
</comment>
<dbReference type="GO" id="GO:0003677">
    <property type="term" value="F:DNA binding"/>
    <property type="evidence" value="ECO:0007669"/>
    <property type="project" value="UniProtKB-KW"/>
</dbReference>
<dbReference type="OrthoDB" id="10257567at2759"/>
<evidence type="ECO:0000256" key="7">
    <source>
        <dbReference type="ARBA" id="ARBA00023034"/>
    </source>
</evidence>
<dbReference type="InterPro" id="IPR057476">
    <property type="entry name" value="Cux_N"/>
</dbReference>
<evidence type="ECO:0000256" key="5">
    <source>
        <dbReference type="ARBA" id="ARBA00022692"/>
    </source>
</evidence>
<keyword evidence="7" id="KW-0333">Golgi apparatus</keyword>
<dbReference type="PANTHER" id="PTHR14043">
    <property type="entry name" value="CCAAT DISPLACEMENT PROTEIN-RELATED"/>
    <property type="match status" value="1"/>
</dbReference>
<keyword evidence="4" id="KW-0813">Transport</keyword>
<proteinExistence type="inferred from homology"/>
<feature type="coiled-coil region" evidence="10">
    <location>
        <begin position="112"/>
        <end position="163"/>
    </location>
</feature>
<sequence>MLSVISSTHATWQELNFADLQKILESTVVDLALNREKGETSRNELVQQTKEFRKTATEEVRKTVLSLLKAFQMEVDASRKRCQFAEEAYIMIYKKLMDLPDPTMALAEVQSIQKRANKVIELEAELRRLKESNDQLKADANSLRPLEQENKRLQKLIAEMTDDAGSRLESETDRVREESNRILMEKENALIILRAETADKLSLMEEKCTSLTKALELAQSEVFKLKLQQNKSDVGRSSEVELLVDELDKAHMKIKDLEEVLGTPGLRSTSTSSFTETDEQIRQLSSRVEELESDLADKDNENNILTSTVQKLRTEHEQRMNVAEHKITNLEQSLAAVSLQLTEAQRQLTEQSDYSEIASELALLRSIEFPDEYSEPLREGRKPPSDSSTSSNGGNGKKPPLEMLLMNKNKQLQNQIAELNATKDRMTNELDQLRLYETESRQQAQEQSELIRLLESDLYRLQMALNESSHMTTIKPNVVSPVQQLRSTVGVTPEACDHNNRREYQMLVEAIGEQQDDENCPDNREEPIRLNTNGSGANVLDASLLQIVQHQRDRFRARTEELEQTEASVRQHLTAVQRELELVRADNVKLYEKIRFLQSYSSPVGSRSELHPSNTVSKPSDDRVTVHLGSDPTVLKYSQAYEAHMDPFNQFSRQEKQRVYQDLKPYEKIMLGLGRLVLGNRRARLLAFSYALVIHILIFLALYNAANFQKSADEAESSCILRYAEHMRAAHPDAVNIHRL</sequence>
<dbReference type="PANTHER" id="PTHR14043:SF2">
    <property type="entry name" value="HOMEOBOX PROTEIN CUT"/>
    <property type="match status" value="1"/>
</dbReference>
<dbReference type="Pfam" id="PF08172">
    <property type="entry name" value="CASP_C"/>
    <property type="match status" value="1"/>
</dbReference>
<keyword evidence="16" id="KW-1185">Reference proteome</keyword>
<evidence type="ECO:0000313" key="16">
    <source>
        <dbReference type="Proteomes" id="UP000316759"/>
    </source>
</evidence>
<evidence type="ECO:0000256" key="9">
    <source>
        <dbReference type="ARBA" id="ARBA00023136"/>
    </source>
</evidence>
<evidence type="ECO:0000256" key="8">
    <source>
        <dbReference type="ARBA" id="ARBA00023054"/>
    </source>
</evidence>
<feature type="transmembrane region" description="Helical" evidence="12">
    <location>
        <begin position="685"/>
        <end position="703"/>
    </location>
</feature>
<dbReference type="Pfam" id="PF25398">
    <property type="entry name" value="CUX1_N"/>
    <property type="match status" value="1"/>
</dbReference>
<accession>A0A504YEG2</accession>
<evidence type="ECO:0000259" key="14">
    <source>
        <dbReference type="Pfam" id="PF25398"/>
    </source>
</evidence>
<evidence type="ECO:0000256" key="11">
    <source>
        <dbReference type="SAM" id="MobiDB-lite"/>
    </source>
</evidence>
<keyword evidence="6 12" id="KW-1133">Transmembrane helix</keyword>
<feature type="domain" description="Cux N-terminal" evidence="14">
    <location>
        <begin position="5"/>
        <end position="112"/>
    </location>
</feature>
<feature type="domain" description="CASP C-terminal" evidence="13">
    <location>
        <begin position="438"/>
        <end position="707"/>
    </location>
</feature>
<evidence type="ECO:0000313" key="15">
    <source>
        <dbReference type="EMBL" id="TPP59524.1"/>
    </source>
</evidence>
<dbReference type="AlphaFoldDB" id="A0A504YEG2"/>
<evidence type="ECO:0000256" key="2">
    <source>
        <dbReference type="ARBA" id="ARBA00006415"/>
    </source>
</evidence>
<feature type="coiled-coil region" evidence="10">
    <location>
        <begin position="402"/>
        <end position="439"/>
    </location>
</feature>
<feature type="region of interest" description="Disordered" evidence="11">
    <location>
        <begin position="373"/>
        <end position="401"/>
    </location>
</feature>
<keyword evidence="15" id="KW-0238">DNA-binding</keyword>
<keyword evidence="8 10" id="KW-0175">Coiled coil</keyword>
<reference evidence="15 16" key="1">
    <citation type="submission" date="2019-04" db="EMBL/GenBank/DDBJ databases">
        <title>Annotation for the trematode Fasciola gigantica.</title>
        <authorList>
            <person name="Choi Y.-J."/>
        </authorList>
    </citation>
    <scope>NUCLEOTIDE SEQUENCE [LARGE SCALE GENOMIC DNA]</scope>
    <source>
        <strain evidence="15">Uganda_cow_1</strain>
    </source>
</reference>
<evidence type="ECO:0000256" key="4">
    <source>
        <dbReference type="ARBA" id="ARBA00022448"/>
    </source>
</evidence>
<dbReference type="Gene3D" id="1.20.5.340">
    <property type="match status" value="1"/>
</dbReference>
<name>A0A504YEG2_FASGI</name>
<feature type="coiled-coil region" evidence="10">
    <location>
        <begin position="201"/>
        <end position="347"/>
    </location>
</feature>
<keyword evidence="5 12" id="KW-0812">Transmembrane</keyword>
<keyword evidence="15" id="KW-0371">Homeobox</keyword>
<keyword evidence="9 12" id="KW-0472">Membrane</keyword>
<dbReference type="GO" id="GO:0000139">
    <property type="term" value="C:Golgi membrane"/>
    <property type="evidence" value="ECO:0007669"/>
    <property type="project" value="UniProtKB-SubCell"/>
</dbReference>
<dbReference type="InterPro" id="IPR012955">
    <property type="entry name" value="CASP_C"/>
</dbReference>
<evidence type="ECO:0000256" key="6">
    <source>
        <dbReference type="ARBA" id="ARBA00022989"/>
    </source>
</evidence>